<evidence type="ECO:0000313" key="2">
    <source>
        <dbReference type="EMBL" id="RSH77827.1"/>
    </source>
</evidence>
<dbReference type="AlphaFoldDB" id="A0A427XGD5"/>
<proteinExistence type="predicted"/>
<dbReference type="EMBL" id="RSCE01000014">
    <property type="protein sequence ID" value="RSH77827.1"/>
    <property type="molecule type" value="Genomic_DNA"/>
</dbReference>
<protein>
    <submittedName>
        <fullName evidence="2">Uncharacterized protein</fullName>
    </submittedName>
</protein>
<comment type="caution">
    <text evidence="2">The sequence shown here is derived from an EMBL/GenBank/DDBJ whole genome shotgun (WGS) entry which is preliminary data.</text>
</comment>
<dbReference type="GeneID" id="39587430"/>
<sequence>MTTAVAGSQAETTLLAPSLPRSHRAITRPFYGYDSTVESGSGNLYDDYEEGEGDEGEYDDDLAGDDDSEYDYGE</sequence>
<gene>
    <name evidence="2" type="ORF">EHS24_002887</name>
</gene>
<dbReference type="Proteomes" id="UP000279236">
    <property type="component" value="Unassembled WGS sequence"/>
</dbReference>
<evidence type="ECO:0000313" key="3">
    <source>
        <dbReference type="Proteomes" id="UP000279236"/>
    </source>
</evidence>
<dbReference type="RefSeq" id="XP_028472974.1">
    <property type="nucleotide sequence ID" value="XM_028618607.1"/>
</dbReference>
<organism evidence="2 3">
    <name type="scientific">Apiotrichum porosum</name>
    <dbReference type="NCBI Taxonomy" id="105984"/>
    <lineage>
        <taxon>Eukaryota</taxon>
        <taxon>Fungi</taxon>
        <taxon>Dikarya</taxon>
        <taxon>Basidiomycota</taxon>
        <taxon>Agaricomycotina</taxon>
        <taxon>Tremellomycetes</taxon>
        <taxon>Trichosporonales</taxon>
        <taxon>Trichosporonaceae</taxon>
        <taxon>Apiotrichum</taxon>
    </lineage>
</organism>
<feature type="compositionally biased region" description="Polar residues" evidence="1">
    <location>
        <begin position="1"/>
        <end position="12"/>
    </location>
</feature>
<keyword evidence="3" id="KW-1185">Reference proteome</keyword>
<reference evidence="2 3" key="1">
    <citation type="submission" date="2018-11" db="EMBL/GenBank/DDBJ databases">
        <title>Genome sequence of Apiotrichum porosum DSM 27194.</title>
        <authorList>
            <person name="Aliyu H."/>
            <person name="Gorte O."/>
            <person name="Ochsenreither K."/>
        </authorList>
    </citation>
    <scope>NUCLEOTIDE SEQUENCE [LARGE SCALE GENOMIC DNA]</scope>
    <source>
        <strain evidence="2 3">DSM 27194</strain>
    </source>
</reference>
<evidence type="ECO:0000256" key="1">
    <source>
        <dbReference type="SAM" id="MobiDB-lite"/>
    </source>
</evidence>
<name>A0A427XGD5_9TREE</name>
<feature type="compositionally biased region" description="Acidic residues" evidence="1">
    <location>
        <begin position="46"/>
        <end position="74"/>
    </location>
</feature>
<accession>A0A427XGD5</accession>
<feature type="region of interest" description="Disordered" evidence="1">
    <location>
        <begin position="1"/>
        <end position="74"/>
    </location>
</feature>